<name>A0A4C1XYP3_EUMVA</name>
<dbReference type="EMBL" id="BGZK01000984">
    <property type="protein sequence ID" value="GBP67439.1"/>
    <property type="molecule type" value="Genomic_DNA"/>
</dbReference>
<dbReference type="GO" id="GO:0017125">
    <property type="term" value="F:deoxycytidyl transferase activity"/>
    <property type="evidence" value="ECO:0007669"/>
    <property type="project" value="TreeGrafter"/>
</dbReference>
<dbReference type="PANTHER" id="PTHR45990:SF1">
    <property type="entry name" value="DNA REPAIR PROTEIN REV1"/>
    <property type="match status" value="1"/>
</dbReference>
<comment type="caution">
    <text evidence="3">The sequence shown here is derived from an EMBL/GenBank/DDBJ whole genome shotgun (WGS) entry which is preliminary data.</text>
</comment>
<dbReference type="GO" id="GO:0003887">
    <property type="term" value="F:DNA-directed DNA polymerase activity"/>
    <property type="evidence" value="ECO:0007669"/>
    <property type="project" value="TreeGrafter"/>
</dbReference>
<dbReference type="PANTHER" id="PTHR45990">
    <property type="entry name" value="DNA REPAIR PROTEIN REV1"/>
    <property type="match status" value="1"/>
</dbReference>
<keyword evidence="1" id="KW-0472">Membrane</keyword>
<keyword evidence="4" id="KW-1185">Reference proteome</keyword>
<sequence length="157" mass="17352">MYVLEWSARGAAGTRQEQTEKIIVLPGLAILAPPKVYALCMGTGGTALFTALILNYFLLHRQPLCQYTLSKSVGISKEILKSTEFTVRSRADDIIVEDDKYGSMSEIASCSYEARAKGIKNGMFMGTAIQLCPDLITIPYDFEGYKEVAYKLYNTVA</sequence>
<dbReference type="Proteomes" id="UP000299102">
    <property type="component" value="Unassembled WGS sequence"/>
</dbReference>
<dbReference type="SUPFAM" id="SSF56672">
    <property type="entry name" value="DNA/RNA polymerases"/>
    <property type="match status" value="1"/>
</dbReference>
<dbReference type="GO" id="GO:0070987">
    <property type="term" value="P:error-free translesion synthesis"/>
    <property type="evidence" value="ECO:0007669"/>
    <property type="project" value="TreeGrafter"/>
</dbReference>
<evidence type="ECO:0000259" key="2">
    <source>
        <dbReference type="PROSITE" id="PS50173"/>
    </source>
</evidence>
<protein>
    <submittedName>
        <fullName evidence="3">DNA repair protein REV1</fullName>
    </submittedName>
</protein>
<dbReference type="OrthoDB" id="427711at2759"/>
<evidence type="ECO:0000313" key="4">
    <source>
        <dbReference type="Proteomes" id="UP000299102"/>
    </source>
</evidence>
<feature type="non-terminal residue" evidence="3">
    <location>
        <position position="157"/>
    </location>
</feature>
<reference evidence="3 4" key="1">
    <citation type="journal article" date="2019" name="Commun. Biol.">
        <title>The bagworm genome reveals a unique fibroin gene that provides high tensile strength.</title>
        <authorList>
            <person name="Kono N."/>
            <person name="Nakamura H."/>
            <person name="Ohtoshi R."/>
            <person name="Tomita M."/>
            <person name="Numata K."/>
            <person name="Arakawa K."/>
        </authorList>
    </citation>
    <scope>NUCLEOTIDE SEQUENCE [LARGE SCALE GENOMIC DNA]</scope>
</reference>
<dbReference type="STRING" id="151549.A0A4C1XYP3"/>
<dbReference type="Pfam" id="PF00817">
    <property type="entry name" value="IMS"/>
    <property type="match status" value="1"/>
</dbReference>
<evidence type="ECO:0000256" key="1">
    <source>
        <dbReference type="SAM" id="Phobius"/>
    </source>
</evidence>
<accession>A0A4C1XYP3</accession>
<keyword evidence="1" id="KW-1133">Transmembrane helix</keyword>
<dbReference type="AlphaFoldDB" id="A0A4C1XYP3"/>
<proteinExistence type="predicted"/>
<dbReference type="InterPro" id="IPR043502">
    <property type="entry name" value="DNA/RNA_pol_sf"/>
</dbReference>
<feature type="transmembrane region" description="Helical" evidence="1">
    <location>
        <begin position="36"/>
        <end position="59"/>
    </location>
</feature>
<dbReference type="Gene3D" id="3.40.1170.60">
    <property type="match status" value="1"/>
</dbReference>
<dbReference type="GO" id="GO:0042276">
    <property type="term" value="P:error-prone translesion synthesis"/>
    <property type="evidence" value="ECO:0007669"/>
    <property type="project" value="TreeGrafter"/>
</dbReference>
<dbReference type="GO" id="GO:0006281">
    <property type="term" value="P:DNA repair"/>
    <property type="evidence" value="ECO:0007669"/>
    <property type="project" value="InterPro"/>
</dbReference>
<dbReference type="PROSITE" id="PS50173">
    <property type="entry name" value="UMUC"/>
    <property type="match status" value="1"/>
</dbReference>
<evidence type="ECO:0000313" key="3">
    <source>
        <dbReference type="EMBL" id="GBP67439.1"/>
    </source>
</evidence>
<organism evidence="3 4">
    <name type="scientific">Eumeta variegata</name>
    <name type="common">Bagworm moth</name>
    <name type="synonym">Eumeta japonica</name>
    <dbReference type="NCBI Taxonomy" id="151549"/>
    <lineage>
        <taxon>Eukaryota</taxon>
        <taxon>Metazoa</taxon>
        <taxon>Ecdysozoa</taxon>
        <taxon>Arthropoda</taxon>
        <taxon>Hexapoda</taxon>
        <taxon>Insecta</taxon>
        <taxon>Pterygota</taxon>
        <taxon>Neoptera</taxon>
        <taxon>Endopterygota</taxon>
        <taxon>Lepidoptera</taxon>
        <taxon>Glossata</taxon>
        <taxon>Ditrysia</taxon>
        <taxon>Tineoidea</taxon>
        <taxon>Psychidae</taxon>
        <taxon>Oiketicinae</taxon>
        <taxon>Eumeta</taxon>
    </lineage>
</organism>
<gene>
    <name evidence="3" type="primary">REV1</name>
    <name evidence="3" type="ORF">EVAR_49333_1</name>
</gene>
<keyword evidence="1" id="KW-0812">Transmembrane</keyword>
<feature type="domain" description="UmuC" evidence="2">
    <location>
        <begin position="90"/>
        <end position="157"/>
    </location>
</feature>
<dbReference type="InterPro" id="IPR001126">
    <property type="entry name" value="UmuC"/>
</dbReference>
<dbReference type="GO" id="GO:0005634">
    <property type="term" value="C:nucleus"/>
    <property type="evidence" value="ECO:0007669"/>
    <property type="project" value="TreeGrafter"/>
</dbReference>